<keyword evidence="1" id="KW-0812">Transmembrane</keyword>
<proteinExistence type="predicted"/>
<dbReference type="AlphaFoldDB" id="A0A3M7SI92"/>
<reference evidence="2 3" key="1">
    <citation type="journal article" date="2018" name="Sci. Rep.">
        <title>Genomic signatures of local adaptation to the degree of environmental predictability in rotifers.</title>
        <authorList>
            <person name="Franch-Gras L."/>
            <person name="Hahn C."/>
            <person name="Garcia-Roger E.M."/>
            <person name="Carmona M.J."/>
            <person name="Serra M."/>
            <person name="Gomez A."/>
        </authorList>
    </citation>
    <scope>NUCLEOTIDE SEQUENCE [LARGE SCALE GENOMIC DNA]</scope>
    <source>
        <strain evidence="2">HYR1</strain>
    </source>
</reference>
<gene>
    <name evidence="2" type="ORF">BpHYR1_034718</name>
</gene>
<accession>A0A3M7SI92</accession>
<sequence length="78" mass="8870">TIMVQGNVTRKLGRIKFKTDEQLLYLLLFSLSIVNVFAGNNVPLFLERRTPNLNSPIIFFFNALLTAPVELDGGMRWS</sequence>
<feature type="transmembrane region" description="Helical" evidence="1">
    <location>
        <begin position="23"/>
        <end position="41"/>
    </location>
</feature>
<evidence type="ECO:0000313" key="3">
    <source>
        <dbReference type="Proteomes" id="UP000276133"/>
    </source>
</evidence>
<keyword evidence="3" id="KW-1185">Reference proteome</keyword>
<dbReference type="Proteomes" id="UP000276133">
    <property type="component" value="Unassembled WGS sequence"/>
</dbReference>
<evidence type="ECO:0000313" key="2">
    <source>
        <dbReference type="EMBL" id="RNA35258.1"/>
    </source>
</evidence>
<keyword evidence="1" id="KW-0472">Membrane</keyword>
<evidence type="ECO:0000256" key="1">
    <source>
        <dbReference type="SAM" id="Phobius"/>
    </source>
</evidence>
<organism evidence="2 3">
    <name type="scientific">Brachionus plicatilis</name>
    <name type="common">Marine rotifer</name>
    <name type="synonym">Brachionus muelleri</name>
    <dbReference type="NCBI Taxonomy" id="10195"/>
    <lineage>
        <taxon>Eukaryota</taxon>
        <taxon>Metazoa</taxon>
        <taxon>Spiralia</taxon>
        <taxon>Gnathifera</taxon>
        <taxon>Rotifera</taxon>
        <taxon>Eurotatoria</taxon>
        <taxon>Monogononta</taxon>
        <taxon>Pseudotrocha</taxon>
        <taxon>Ploima</taxon>
        <taxon>Brachionidae</taxon>
        <taxon>Brachionus</taxon>
    </lineage>
</organism>
<keyword evidence="1" id="KW-1133">Transmembrane helix</keyword>
<name>A0A3M7SI92_BRAPC</name>
<feature type="non-terminal residue" evidence="2">
    <location>
        <position position="1"/>
    </location>
</feature>
<comment type="caution">
    <text evidence="2">The sequence shown here is derived from an EMBL/GenBank/DDBJ whole genome shotgun (WGS) entry which is preliminary data.</text>
</comment>
<protein>
    <submittedName>
        <fullName evidence="2">Uncharacterized protein</fullName>
    </submittedName>
</protein>
<dbReference type="EMBL" id="REGN01001350">
    <property type="protein sequence ID" value="RNA35258.1"/>
    <property type="molecule type" value="Genomic_DNA"/>
</dbReference>